<dbReference type="PANTHER" id="PTHR42748:SF7">
    <property type="entry name" value="NMRA LIKE REDOX SENSOR 1-RELATED"/>
    <property type="match status" value="1"/>
</dbReference>
<keyword evidence="5" id="KW-1185">Reference proteome</keyword>
<dbReference type="Gene3D" id="3.90.25.10">
    <property type="entry name" value="UDP-galactose 4-epimerase, domain 1"/>
    <property type="match status" value="1"/>
</dbReference>
<evidence type="ECO:0000313" key="5">
    <source>
        <dbReference type="Proteomes" id="UP001251528"/>
    </source>
</evidence>
<dbReference type="InterPro" id="IPR036291">
    <property type="entry name" value="NAD(P)-bd_dom_sf"/>
</dbReference>
<dbReference type="Proteomes" id="UP001251528">
    <property type="component" value="Unassembled WGS sequence"/>
</dbReference>
<dbReference type="AlphaFoldDB" id="A0AAJ0CT20"/>
<evidence type="ECO:0000259" key="3">
    <source>
        <dbReference type="Pfam" id="PF05368"/>
    </source>
</evidence>
<sequence length="307" mass="34142">MARKILVVGATGQQGKAVIAALHAQTRTPRPTTCDDRPIQILALTRSASSPKSQALAARHPDIVLAEGDTRNPEPIFAAHPDISSVLLVTVPPGDEEQALPFIEAAVAPGRQVEHMVFSSVDRGGDLKSWAEPTPVPHFAAKHRIELRLRQLCDNAGVRWTVLRPTGFMDTYNPGFFGQFMASLWAAGMPAERRMQLISTHDIGVFAARALLDPQQWMGRAVSLAGDDLSFRELQDVYRRTVGQELPQTYRILAHTALWWVKDAYMSFEWFSTAGYGADIPSLREQEPGLQTFEKWLRESSQWDSRG</sequence>
<name>A0AAJ0CT20_9HYPO</name>
<organism evidence="4 5">
    <name type="scientific">Conoideocrella luteorostrata</name>
    <dbReference type="NCBI Taxonomy" id="1105319"/>
    <lineage>
        <taxon>Eukaryota</taxon>
        <taxon>Fungi</taxon>
        <taxon>Dikarya</taxon>
        <taxon>Ascomycota</taxon>
        <taxon>Pezizomycotina</taxon>
        <taxon>Sordariomycetes</taxon>
        <taxon>Hypocreomycetidae</taxon>
        <taxon>Hypocreales</taxon>
        <taxon>Clavicipitaceae</taxon>
        <taxon>Conoideocrella</taxon>
    </lineage>
</organism>
<evidence type="ECO:0000256" key="1">
    <source>
        <dbReference type="ARBA" id="ARBA00006328"/>
    </source>
</evidence>
<dbReference type="InterPro" id="IPR008030">
    <property type="entry name" value="NmrA-like"/>
</dbReference>
<protein>
    <recommendedName>
        <fullName evidence="3">NmrA-like domain-containing protein</fullName>
    </recommendedName>
</protein>
<reference evidence="4" key="1">
    <citation type="submission" date="2023-06" db="EMBL/GenBank/DDBJ databases">
        <title>Conoideocrella luteorostrata (Hypocreales: Clavicipitaceae), a potential biocontrol fungus for elongate hemlock scale in United States Christmas tree production areas.</title>
        <authorList>
            <person name="Barrett H."/>
            <person name="Lovett B."/>
            <person name="Macias A.M."/>
            <person name="Stajich J.E."/>
            <person name="Kasson M.T."/>
        </authorList>
    </citation>
    <scope>NUCLEOTIDE SEQUENCE</scope>
    <source>
        <strain evidence="4">ARSEF 14590</strain>
    </source>
</reference>
<dbReference type="GO" id="GO:0005634">
    <property type="term" value="C:nucleus"/>
    <property type="evidence" value="ECO:0007669"/>
    <property type="project" value="TreeGrafter"/>
</dbReference>
<gene>
    <name evidence="4" type="ORF">QQS21_005144</name>
</gene>
<evidence type="ECO:0000256" key="2">
    <source>
        <dbReference type="ARBA" id="ARBA00022857"/>
    </source>
</evidence>
<feature type="domain" description="NmrA-like" evidence="3">
    <location>
        <begin position="3"/>
        <end position="249"/>
    </location>
</feature>
<evidence type="ECO:0000313" key="4">
    <source>
        <dbReference type="EMBL" id="KAK2600129.1"/>
    </source>
</evidence>
<proteinExistence type="inferred from homology"/>
<dbReference type="Pfam" id="PF05368">
    <property type="entry name" value="NmrA"/>
    <property type="match status" value="1"/>
</dbReference>
<keyword evidence="2" id="KW-0521">NADP</keyword>
<dbReference type="Gene3D" id="3.40.50.720">
    <property type="entry name" value="NAD(P)-binding Rossmann-like Domain"/>
    <property type="match status" value="1"/>
</dbReference>
<accession>A0AAJ0CT20</accession>
<comment type="caution">
    <text evidence="4">The sequence shown here is derived from an EMBL/GenBank/DDBJ whole genome shotgun (WGS) entry which is preliminary data.</text>
</comment>
<dbReference type="InterPro" id="IPR051164">
    <property type="entry name" value="NmrA-like_oxidored"/>
</dbReference>
<dbReference type="SUPFAM" id="SSF51735">
    <property type="entry name" value="NAD(P)-binding Rossmann-fold domains"/>
    <property type="match status" value="1"/>
</dbReference>
<dbReference type="PANTHER" id="PTHR42748">
    <property type="entry name" value="NITROGEN METABOLITE REPRESSION PROTEIN NMRA FAMILY MEMBER"/>
    <property type="match status" value="1"/>
</dbReference>
<dbReference type="EMBL" id="JASWJB010000082">
    <property type="protein sequence ID" value="KAK2600129.1"/>
    <property type="molecule type" value="Genomic_DNA"/>
</dbReference>
<comment type="similarity">
    <text evidence="1">Belongs to the NmrA-type oxidoreductase family.</text>
</comment>